<gene>
    <name evidence="7" type="ORF">QBC35DRAFT_184148</name>
</gene>
<keyword evidence="3" id="KW-0274">FAD</keyword>
<dbReference type="PRINTS" id="PR00420">
    <property type="entry name" value="RNGMNOXGNASE"/>
</dbReference>
<evidence type="ECO:0000256" key="3">
    <source>
        <dbReference type="ARBA" id="ARBA00022827"/>
    </source>
</evidence>
<name>A0AAN7AIP8_9PEZI</name>
<reference evidence="7" key="2">
    <citation type="submission" date="2023-05" db="EMBL/GenBank/DDBJ databases">
        <authorList>
            <consortium name="Lawrence Berkeley National Laboratory"/>
            <person name="Steindorff A."/>
            <person name="Hensen N."/>
            <person name="Bonometti L."/>
            <person name="Westerberg I."/>
            <person name="Brannstrom I.O."/>
            <person name="Guillou S."/>
            <person name="Cros-Aarteil S."/>
            <person name="Calhoun S."/>
            <person name="Haridas S."/>
            <person name="Kuo A."/>
            <person name="Mondo S."/>
            <person name="Pangilinan J."/>
            <person name="Riley R."/>
            <person name="Labutti K."/>
            <person name="Andreopoulos B."/>
            <person name="Lipzen A."/>
            <person name="Chen C."/>
            <person name="Yanf M."/>
            <person name="Daum C."/>
            <person name="Ng V."/>
            <person name="Clum A."/>
            <person name="Ohm R."/>
            <person name="Martin F."/>
            <person name="Silar P."/>
            <person name="Natvig D."/>
            <person name="Lalanne C."/>
            <person name="Gautier V."/>
            <person name="Ament-Velasquez S.L."/>
            <person name="Kruys A."/>
            <person name="Hutchinson M.I."/>
            <person name="Powell A.J."/>
            <person name="Barry K."/>
            <person name="Miller A.N."/>
            <person name="Grigoriev I.V."/>
            <person name="Debuchy R."/>
            <person name="Gladieux P."/>
            <person name="Thoren M.H."/>
            <person name="Johannesson H."/>
        </authorList>
    </citation>
    <scope>NUCLEOTIDE SEQUENCE</scope>
    <source>
        <strain evidence="7">PSN309</strain>
    </source>
</reference>
<dbReference type="Pfam" id="PF01494">
    <property type="entry name" value="FAD_binding_3"/>
    <property type="match status" value="1"/>
</dbReference>
<proteinExistence type="inferred from homology"/>
<dbReference type="GO" id="GO:0071949">
    <property type="term" value="F:FAD binding"/>
    <property type="evidence" value="ECO:0007669"/>
    <property type="project" value="InterPro"/>
</dbReference>
<dbReference type="SUPFAM" id="SSF51905">
    <property type="entry name" value="FAD/NAD(P)-binding domain"/>
    <property type="match status" value="1"/>
</dbReference>
<keyword evidence="2" id="KW-0285">Flavoprotein</keyword>
<dbReference type="GO" id="GO:0044550">
    <property type="term" value="P:secondary metabolite biosynthetic process"/>
    <property type="evidence" value="ECO:0007669"/>
    <property type="project" value="TreeGrafter"/>
</dbReference>
<evidence type="ECO:0000259" key="6">
    <source>
        <dbReference type="Pfam" id="PF01494"/>
    </source>
</evidence>
<evidence type="ECO:0000313" key="7">
    <source>
        <dbReference type="EMBL" id="KAK4188708.1"/>
    </source>
</evidence>
<keyword evidence="5" id="KW-1133">Transmembrane helix</keyword>
<dbReference type="EMBL" id="MU864384">
    <property type="protein sequence ID" value="KAK4188708.1"/>
    <property type="molecule type" value="Genomic_DNA"/>
</dbReference>
<keyword evidence="8" id="KW-1185">Reference proteome</keyword>
<dbReference type="SUPFAM" id="SSF54373">
    <property type="entry name" value="FAD-linked reductases, C-terminal domain"/>
    <property type="match status" value="1"/>
</dbReference>
<dbReference type="GO" id="GO:0016491">
    <property type="term" value="F:oxidoreductase activity"/>
    <property type="evidence" value="ECO:0007669"/>
    <property type="project" value="UniProtKB-KW"/>
</dbReference>
<dbReference type="Proteomes" id="UP001302126">
    <property type="component" value="Unassembled WGS sequence"/>
</dbReference>
<keyword evidence="5" id="KW-0812">Transmembrane</keyword>
<organism evidence="7 8">
    <name type="scientific">Podospora australis</name>
    <dbReference type="NCBI Taxonomy" id="1536484"/>
    <lineage>
        <taxon>Eukaryota</taxon>
        <taxon>Fungi</taxon>
        <taxon>Dikarya</taxon>
        <taxon>Ascomycota</taxon>
        <taxon>Pezizomycotina</taxon>
        <taxon>Sordariomycetes</taxon>
        <taxon>Sordariomycetidae</taxon>
        <taxon>Sordariales</taxon>
        <taxon>Podosporaceae</taxon>
        <taxon>Podospora</taxon>
    </lineage>
</organism>
<dbReference type="Gene3D" id="3.50.50.60">
    <property type="entry name" value="FAD/NAD(P)-binding domain"/>
    <property type="match status" value="1"/>
</dbReference>
<accession>A0AAN7AIP8</accession>
<keyword evidence="4" id="KW-0560">Oxidoreductase</keyword>
<evidence type="ECO:0000256" key="4">
    <source>
        <dbReference type="ARBA" id="ARBA00023002"/>
    </source>
</evidence>
<feature type="domain" description="FAD-binding" evidence="6">
    <location>
        <begin position="12"/>
        <end position="373"/>
    </location>
</feature>
<protein>
    <submittedName>
        <fullName evidence="7">Salicylate hydroxylase</fullName>
    </submittedName>
</protein>
<feature type="transmembrane region" description="Helical" evidence="5">
    <location>
        <begin position="12"/>
        <end position="32"/>
    </location>
</feature>
<keyword evidence="5" id="KW-0472">Membrane</keyword>
<dbReference type="InterPro" id="IPR036188">
    <property type="entry name" value="FAD/NAD-bd_sf"/>
</dbReference>
<dbReference type="AlphaFoldDB" id="A0AAN7AIP8"/>
<comment type="similarity">
    <text evidence="1">Belongs to the paxM FAD-dependent monooxygenase family.</text>
</comment>
<evidence type="ECO:0000313" key="8">
    <source>
        <dbReference type="Proteomes" id="UP001302126"/>
    </source>
</evidence>
<dbReference type="InterPro" id="IPR051104">
    <property type="entry name" value="FAD_monoxygenase"/>
</dbReference>
<sequence>MRRKTKTTPPFRVAIIGGGIGGLTVALFLHHFCEAQSVQVDVYEQTGEYREIGAGIGLGVNATKLLHKIGVGDAVNDIAGTKDNIWFALRRFDNSEEITTIFSNDEGKVRQASVARYELLNVLLSFVKDRGAANLHTKKKCQAVEDLGDSVRISFADGTSAEADLVIACDGIHSKMRQQFVQDKHVYSGKIVYRGSVPMSRISPEWTFPSYSAMWVGPGKHIVTYPISANRTLYYVACITKDEDKLGDLKESWSTTCEREELEEDFGDVDELARKLFRLTSEKPSKWLINDRDPAPQWTFLGGKVVLLGDAAHPMVPHQSAGAGQAMEDGYIIAKALAEHLDRRKTGQKTVKLSQWMDLYQKVRMPRAQKVQETSRGAGLLYQMQAPQMEGKTFDECVPILAETVKNRLKWIFTEDLDVAYEKERIETVGSLDEEKAKSPLGGCFCM</sequence>
<dbReference type="PANTHER" id="PTHR46720:SF3">
    <property type="entry name" value="FAD-BINDING DOMAIN-CONTAINING PROTEIN-RELATED"/>
    <property type="match status" value="1"/>
</dbReference>
<dbReference type="InterPro" id="IPR002938">
    <property type="entry name" value="FAD-bd"/>
</dbReference>
<comment type="caution">
    <text evidence="7">The sequence shown here is derived from an EMBL/GenBank/DDBJ whole genome shotgun (WGS) entry which is preliminary data.</text>
</comment>
<evidence type="ECO:0000256" key="5">
    <source>
        <dbReference type="SAM" id="Phobius"/>
    </source>
</evidence>
<reference evidence="7" key="1">
    <citation type="journal article" date="2023" name="Mol. Phylogenet. Evol.">
        <title>Genome-scale phylogeny and comparative genomics of the fungal order Sordariales.</title>
        <authorList>
            <person name="Hensen N."/>
            <person name="Bonometti L."/>
            <person name="Westerberg I."/>
            <person name="Brannstrom I.O."/>
            <person name="Guillou S."/>
            <person name="Cros-Aarteil S."/>
            <person name="Calhoun S."/>
            <person name="Haridas S."/>
            <person name="Kuo A."/>
            <person name="Mondo S."/>
            <person name="Pangilinan J."/>
            <person name="Riley R."/>
            <person name="LaButti K."/>
            <person name="Andreopoulos B."/>
            <person name="Lipzen A."/>
            <person name="Chen C."/>
            <person name="Yan M."/>
            <person name="Daum C."/>
            <person name="Ng V."/>
            <person name="Clum A."/>
            <person name="Steindorff A."/>
            <person name="Ohm R.A."/>
            <person name="Martin F."/>
            <person name="Silar P."/>
            <person name="Natvig D.O."/>
            <person name="Lalanne C."/>
            <person name="Gautier V."/>
            <person name="Ament-Velasquez S.L."/>
            <person name="Kruys A."/>
            <person name="Hutchinson M.I."/>
            <person name="Powell A.J."/>
            <person name="Barry K."/>
            <person name="Miller A.N."/>
            <person name="Grigoriev I.V."/>
            <person name="Debuchy R."/>
            <person name="Gladieux P."/>
            <person name="Hiltunen Thoren M."/>
            <person name="Johannesson H."/>
        </authorList>
    </citation>
    <scope>NUCLEOTIDE SEQUENCE</scope>
    <source>
        <strain evidence="7">PSN309</strain>
    </source>
</reference>
<evidence type="ECO:0000256" key="1">
    <source>
        <dbReference type="ARBA" id="ARBA00007992"/>
    </source>
</evidence>
<evidence type="ECO:0000256" key="2">
    <source>
        <dbReference type="ARBA" id="ARBA00022630"/>
    </source>
</evidence>
<dbReference type="PANTHER" id="PTHR46720">
    <property type="entry name" value="HYDROXYLASE, PUTATIVE (AFU_ORTHOLOGUE AFUA_3G01460)-RELATED"/>
    <property type="match status" value="1"/>
</dbReference>